<comment type="subunit">
    <text evidence="7">Monomer.</text>
</comment>
<keyword evidence="10" id="KW-0479">Metal-binding</keyword>
<name>A0A182UUL9_ANOME</name>
<dbReference type="VEuPathDB" id="VectorBase:AMEM21_014103"/>
<keyword evidence="19" id="KW-0868">Chloride</keyword>
<dbReference type="EC" id="3.2.1.1" evidence="8"/>
<feature type="region of interest" description="Disordered" evidence="21">
    <location>
        <begin position="3820"/>
        <end position="3841"/>
    </location>
</feature>
<dbReference type="PRINTS" id="PR00110">
    <property type="entry name" value="ALPHAAMYLASE"/>
</dbReference>
<dbReference type="InterPro" id="IPR000772">
    <property type="entry name" value="Ricin_B_lectin"/>
</dbReference>
<dbReference type="GO" id="GO:0004653">
    <property type="term" value="F:polypeptide N-acetylgalactosaminyltransferase activity"/>
    <property type="evidence" value="ECO:0007669"/>
    <property type="project" value="TreeGrafter"/>
</dbReference>
<dbReference type="Proteomes" id="UP000075903">
    <property type="component" value="Unassembled WGS sequence"/>
</dbReference>
<dbReference type="FunFam" id="3.90.550.10:FF:000012">
    <property type="entry name" value="Polypeptide N-acetylgalactosaminyltransferase"/>
    <property type="match status" value="1"/>
</dbReference>
<evidence type="ECO:0000256" key="21">
    <source>
        <dbReference type="SAM" id="MobiDB-lite"/>
    </source>
</evidence>
<proteinExistence type="inferred from homology"/>
<evidence type="ECO:0000313" key="26">
    <source>
        <dbReference type="EnsemblMetazoa" id="AMEM003933-PA"/>
    </source>
</evidence>
<evidence type="ECO:0000256" key="12">
    <source>
        <dbReference type="ARBA" id="ARBA00022734"/>
    </source>
</evidence>
<dbReference type="EnsemblMetazoa" id="AMEM003933-RA">
    <property type="protein sequence ID" value="AMEM003933-PA"/>
    <property type="gene ID" value="AMEM003933"/>
</dbReference>
<feature type="transmembrane region" description="Helical" evidence="22">
    <location>
        <begin position="12"/>
        <end position="29"/>
    </location>
</feature>
<dbReference type="SMART" id="SM00458">
    <property type="entry name" value="RICIN"/>
    <property type="match status" value="5"/>
</dbReference>
<evidence type="ECO:0000256" key="16">
    <source>
        <dbReference type="ARBA" id="ARBA00023034"/>
    </source>
</evidence>
<dbReference type="VEuPathDB" id="VectorBase:AMEM003933"/>
<dbReference type="Gene3D" id="2.60.40.1180">
    <property type="entry name" value="Golgi alpha-mannosidase II"/>
    <property type="match status" value="1"/>
</dbReference>
<keyword evidence="14" id="KW-0735">Signal-anchor</keyword>
<dbReference type="VEuPathDB" id="VectorBase:AMEM21_000470"/>
<dbReference type="InterPro" id="IPR006047">
    <property type="entry name" value="GH13_cat_dom"/>
</dbReference>
<evidence type="ECO:0000256" key="8">
    <source>
        <dbReference type="ARBA" id="ARBA00012595"/>
    </source>
</evidence>
<dbReference type="InterPro" id="IPR031319">
    <property type="entry name" value="A-amylase_C"/>
</dbReference>
<dbReference type="SUPFAM" id="SSF51445">
    <property type="entry name" value="(Trans)glycosidases"/>
    <property type="match status" value="1"/>
</dbReference>
<comment type="cofactor">
    <cofactor evidence="3">
        <name>chloride</name>
        <dbReference type="ChEBI" id="CHEBI:17996"/>
    </cofactor>
</comment>
<dbReference type="Gene3D" id="3.20.20.80">
    <property type="entry name" value="Glycosidases"/>
    <property type="match status" value="1"/>
</dbReference>
<evidence type="ECO:0000256" key="4">
    <source>
        <dbReference type="ARBA" id="ARBA00004323"/>
    </source>
</evidence>
<dbReference type="CDD" id="cd11317">
    <property type="entry name" value="AmyAc_bac_euk_AmyA"/>
    <property type="match status" value="1"/>
</dbReference>
<dbReference type="SMART" id="SM00632">
    <property type="entry name" value="Aamy_C"/>
    <property type="match status" value="1"/>
</dbReference>
<evidence type="ECO:0000256" key="14">
    <source>
        <dbReference type="ARBA" id="ARBA00022968"/>
    </source>
</evidence>
<evidence type="ECO:0000256" key="19">
    <source>
        <dbReference type="ARBA" id="ARBA00023214"/>
    </source>
</evidence>
<evidence type="ECO:0000256" key="15">
    <source>
        <dbReference type="ARBA" id="ARBA00022989"/>
    </source>
</evidence>
<comment type="catalytic activity">
    <reaction evidence="1">
        <text>Endohydrolysis of (1-&gt;4)-alpha-D-glucosidic linkages in polysaccharides containing three or more (1-&gt;4)-alpha-linked D-glucose units.</text>
        <dbReference type="EC" id="3.2.1.1"/>
    </reaction>
</comment>
<protein>
    <recommendedName>
        <fullName evidence="8">alpha-amylase</fullName>
        <ecNumber evidence="8">3.2.1.1</ecNumber>
    </recommendedName>
</protein>
<dbReference type="GO" id="GO:0046872">
    <property type="term" value="F:metal ion binding"/>
    <property type="evidence" value="ECO:0007669"/>
    <property type="project" value="UniProtKB-KW"/>
</dbReference>
<feature type="domain" description="Ricin B lectin" evidence="23">
    <location>
        <begin position="1693"/>
        <end position="1811"/>
    </location>
</feature>
<evidence type="ECO:0000256" key="5">
    <source>
        <dbReference type="ARBA" id="ARBA00005680"/>
    </source>
</evidence>
<dbReference type="InterPro" id="IPR017853">
    <property type="entry name" value="GH"/>
</dbReference>
<feature type="domain" description="Glycosyl hydrolase family 13 catalytic" evidence="25">
    <location>
        <begin position="3362"/>
        <end position="3740"/>
    </location>
</feature>
<feature type="domain" description="Ricin B lectin" evidence="23">
    <location>
        <begin position="2208"/>
        <end position="2330"/>
    </location>
</feature>
<comment type="subcellular location">
    <subcellularLocation>
        <location evidence="4">Golgi apparatus membrane</location>
        <topology evidence="4">Single-pass type II membrane protein</topology>
    </subcellularLocation>
</comment>
<comment type="similarity">
    <text evidence="5">Belongs to the glycosyltransferase 2 family. GalNAc-T subfamily.</text>
</comment>
<evidence type="ECO:0000259" key="24">
    <source>
        <dbReference type="SMART" id="SM00632"/>
    </source>
</evidence>
<dbReference type="InterPro" id="IPR006048">
    <property type="entry name" value="A-amylase/branching_C"/>
</dbReference>
<dbReference type="InterPro" id="IPR001173">
    <property type="entry name" value="Glyco_trans_2-like"/>
</dbReference>
<keyword evidence="18" id="KW-1015">Disulfide bond</keyword>
<dbReference type="SUPFAM" id="SSF51011">
    <property type="entry name" value="Glycosyl hydrolase domain"/>
    <property type="match status" value="1"/>
</dbReference>
<keyword evidence="12" id="KW-0430">Lectin</keyword>
<dbReference type="PANTHER" id="PTHR11675">
    <property type="entry name" value="N-ACETYLGALACTOSAMINYLTRANSFERASE"/>
    <property type="match status" value="1"/>
</dbReference>
<evidence type="ECO:0000256" key="9">
    <source>
        <dbReference type="ARBA" id="ARBA00022692"/>
    </source>
</evidence>
<accession>A0A182UUL9</accession>
<evidence type="ECO:0000256" key="6">
    <source>
        <dbReference type="ARBA" id="ARBA00008061"/>
    </source>
</evidence>
<keyword evidence="9 22" id="KW-0812">Transmembrane</keyword>
<comment type="cofactor">
    <cofactor evidence="2">
        <name>Ca(2+)</name>
        <dbReference type="ChEBI" id="CHEBI:29108"/>
    </cofactor>
</comment>
<evidence type="ECO:0000256" key="18">
    <source>
        <dbReference type="ARBA" id="ARBA00023157"/>
    </source>
</evidence>
<dbReference type="PROSITE" id="PS50231">
    <property type="entry name" value="RICIN_B_LECTIN"/>
    <property type="match status" value="6"/>
</dbReference>
<dbReference type="InterPro" id="IPR035992">
    <property type="entry name" value="Ricin_B-like_lectins"/>
</dbReference>
<dbReference type="PANTHER" id="PTHR11675:SF131">
    <property type="entry name" value="POLYPEPTIDE N-ACETYLGALACTOSAMINYLTRANSFERASE 9-RELATED"/>
    <property type="match status" value="1"/>
</dbReference>
<dbReference type="VEuPathDB" id="VectorBase:AMEM21_003232"/>
<dbReference type="Pfam" id="PF02806">
    <property type="entry name" value="Alpha-amylase_C"/>
    <property type="match status" value="1"/>
</dbReference>
<evidence type="ECO:0000256" key="17">
    <source>
        <dbReference type="ARBA" id="ARBA00023136"/>
    </source>
</evidence>
<dbReference type="STRING" id="30066.A0A182UUL9"/>
<dbReference type="GO" id="GO:0030246">
    <property type="term" value="F:carbohydrate binding"/>
    <property type="evidence" value="ECO:0007669"/>
    <property type="project" value="UniProtKB-KW"/>
</dbReference>
<dbReference type="GO" id="GO:0000139">
    <property type="term" value="C:Golgi membrane"/>
    <property type="evidence" value="ECO:0007669"/>
    <property type="project" value="UniProtKB-SubCell"/>
</dbReference>
<dbReference type="SUPFAM" id="SSF53448">
    <property type="entry name" value="Nucleotide-diphospho-sugar transferases"/>
    <property type="match status" value="6"/>
</dbReference>
<evidence type="ECO:0000259" key="23">
    <source>
        <dbReference type="SMART" id="SM00458"/>
    </source>
</evidence>
<keyword evidence="11" id="KW-0732">Signal</keyword>
<evidence type="ECO:0000256" key="22">
    <source>
        <dbReference type="SAM" id="Phobius"/>
    </source>
</evidence>
<evidence type="ECO:0000256" key="20">
    <source>
        <dbReference type="RuleBase" id="RU003615"/>
    </source>
</evidence>
<dbReference type="Pfam" id="PF00652">
    <property type="entry name" value="Ricin_B_lectin"/>
    <property type="match status" value="6"/>
</dbReference>
<dbReference type="InterPro" id="IPR006046">
    <property type="entry name" value="Alpha_amylase"/>
</dbReference>
<dbReference type="InterPro" id="IPR045885">
    <property type="entry name" value="GalNAc-T"/>
</dbReference>
<dbReference type="Gene3D" id="2.80.10.50">
    <property type="match status" value="5"/>
</dbReference>
<feature type="domain" description="Ricin B lectin" evidence="23">
    <location>
        <begin position="1076"/>
        <end position="1192"/>
    </location>
</feature>
<dbReference type="InterPro" id="IPR029044">
    <property type="entry name" value="Nucleotide-diphossugar_trans"/>
</dbReference>
<dbReference type="GO" id="GO:0004556">
    <property type="term" value="F:alpha-amylase activity"/>
    <property type="evidence" value="ECO:0007669"/>
    <property type="project" value="UniProtKB-EC"/>
</dbReference>
<dbReference type="SUPFAM" id="SSF50370">
    <property type="entry name" value="Ricin B-like lectins"/>
    <property type="match status" value="6"/>
</dbReference>
<evidence type="ECO:0000256" key="2">
    <source>
        <dbReference type="ARBA" id="ARBA00001913"/>
    </source>
</evidence>
<evidence type="ECO:0000256" key="13">
    <source>
        <dbReference type="ARBA" id="ARBA00022837"/>
    </source>
</evidence>
<feature type="domain" description="Alpha-amylase C-terminal" evidence="24">
    <location>
        <begin position="3749"/>
        <end position="3816"/>
    </location>
</feature>
<dbReference type="VEuPathDB" id="VectorBase:AMEM21_010734"/>
<evidence type="ECO:0000256" key="10">
    <source>
        <dbReference type="ARBA" id="ARBA00022723"/>
    </source>
</evidence>
<evidence type="ECO:0000313" key="27">
    <source>
        <dbReference type="Proteomes" id="UP000075903"/>
    </source>
</evidence>
<feature type="domain" description="Ricin B lectin" evidence="23">
    <location>
        <begin position="469"/>
        <end position="585"/>
    </location>
</feature>
<evidence type="ECO:0000256" key="1">
    <source>
        <dbReference type="ARBA" id="ARBA00000548"/>
    </source>
</evidence>
<evidence type="ECO:0000256" key="11">
    <source>
        <dbReference type="ARBA" id="ARBA00022729"/>
    </source>
</evidence>
<dbReference type="GO" id="GO:0006493">
    <property type="term" value="P:protein O-linked glycosylation"/>
    <property type="evidence" value="ECO:0007669"/>
    <property type="project" value="TreeGrafter"/>
</dbReference>
<dbReference type="VEuPathDB" id="VectorBase:AMEM21_007642"/>
<evidence type="ECO:0000256" key="7">
    <source>
        <dbReference type="ARBA" id="ARBA00011245"/>
    </source>
</evidence>
<reference evidence="26" key="1">
    <citation type="submission" date="2020-05" db="UniProtKB">
        <authorList>
            <consortium name="EnsemblMetazoa"/>
        </authorList>
    </citation>
    <scope>IDENTIFICATION</scope>
    <source>
        <strain evidence="26">MAF</strain>
    </source>
</reference>
<keyword evidence="16" id="KW-0333">Golgi apparatus</keyword>
<dbReference type="GO" id="GO:0005975">
    <property type="term" value="P:carbohydrate metabolic process"/>
    <property type="evidence" value="ECO:0007669"/>
    <property type="project" value="InterPro"/>
</dbReference>
<dbReference type="SMART" id="SM00642">
    <property type="entry name" value="Aamy"/>
    <property type="match status" value="1"/>
</dbReference>
<keyword evidence="15 22" id="KW-1133">Transmembrane helix</keyword>
<keyword evidence="27" id="KW-1185">Reference proteome</keyword>
<comment type="similarity">
    <text evidence="6 20">Belongs to the glycosyl hydrolase 13 family.</text>
</comment>
<keyword evidence="13" id="KW-0106">Calcium</keyword>
<evidence type="ECO:0000259" key="25">
    <source>
        <dbReference type="SMART" id="SM00642"/>
    </source>
</evidence>
<dbReference type="InterPro" id="IPR013780">
    <property type="entry name" value="Glyco_hydro_b"/>
</dbReference>
<dbReference type="Gene3D" id="3.90.550.10">
    <property type="entry name" value="Spore Coat Polysaccharide Biosynthesis Protein SpsA, Chain A"/>
    <property type="match status" value="6"/>
</dbReference>
<feature type="transmembrane region" description="Helical" evidence="22">
    <location>
        <begin position="626"/>
        <end position="645"/>
    </location>
</feature>
<feature type="domain" description="Ricin B lectin" evidence="23">
    <location>
        <begin position="2722"/>
        <end position="2840"/>
    </location>
</feature>
<dbReference type="CDD" id="cd02510">
    <property type="entry name" value="pp-GalNAc-T"/>
    <property type="match status" value="4"/>
</dbReference>
<keyword evidence="17 22" id="KW-0472">Membrane</keyword>
<feature type="transmembrane region" description="Helical" evidence="22">
    <location>
        <begin position="1233"/>
        <end position="1252"/>
    </location>
</feature>
<organism evidence="26 27">
    <name type="scientific">Anopheles merus</name>
    <name type="common">Mosquito</name>
    <dbReference type="NCBI Taxonomy" id="30066"/>
    <lineage>
        <taxon>Eukaryota</taxon>
        <taxon>Metazoa</taxon>
        <taxon>Ecdysozoa</taxon>
        <taxon>Arthropoda</taxon>
        <taxon>Hexapoda</taxon>
        <taxon>Insecta</taxon>
        <taxon>Pterygota</taxon>
        <taxon>Neoptera</taxon>
        <taxon>Endopterygota</taxon>
        <taxon>Diptera</taxon>
        <taxon>Nematocera</taxon>
        <taxon>Culicoidea</taxon>
        <taxon>Culicidae</taxon>
        <taxon>Anophelinae</taxon>
        <taxon>Anopheles</taxon>
    </lineage>
</organism>
<evidence type="ECO:0000256" key="3">
    <source>
        <dbReference type="ARBA" id="ARBA00001923"/>
    </source>
</evidence>
<sequence>MYGKYLSTKRDIFWAVVVFCCILALYLYHNQLSDRLETLEEFRRVHQAEQRRTVQRDVGFVVPEYQVVQYDAHYPPIPDDGWIETLPGDMGKPVTLPENITEEVHQLVRQGYDQQGLNQYVSDLIPVRRRLPDLRDPWCTAEPRLLPELPQASIVIVFFNEAWSVLVRTVHSILDRTPHALIREIILVDDFSNLAHLRTQLDEYFSSYPLVRILRVPKRLGLIRARLHGARNASSDFLTFLDAHCECMNGWLEGQLDPVVRDPHTIALPTIDWIDENNLKLVSDKAPVFYGAMGWGLDFEWRGRWDRVHKPDNKMEPFSTPVMAGGLFTIHRKFFEWLGWYDEGMDVYGGENIELSLKAWMCGGRLLTVPCARVAHIQKTGHPYLKNVKTDVVRINSVRVAEVWMDEYADVLYGMFGGPEFRGNFGDLSERKQLRKDLHCKDFHWYLQNVFPEIMEDLAKRPGRGNFQNDALIGSDPAHCLTYAEPNNVVSMTPCAQGNTAQQWIFSLYGEIGTHNHCLDYDGNMLLVYGCHKAHGNQEWTYNATTLQFEHKKYKGKCLGVDTASKKVRIDGCSLSEQSQRWHYPAIEHKVAIAQFTFGTDSMRNAVPFGRVRIAAGYGGQRCCSVVALVTATVTLALTVLYFVYDVNLSLTPRRNWLEREQYHTREESTSQSKSVDANHGFEFVYTTIGLDPRLATPPGDMGRPVTVNLTSEEVAALTQQGIQTQGFNQYFSDLMSVRRRLPEIRDPWCAKPGRFLADLPATSIVIVFFNEAWSVVLRTVHSVLDRSPAHLVKEIVLVDDCSTLASLKTQLDEYFRPYPKVRILRAPERLGLIRARMFGAKNTTADVITFLDAHVECTQGWLEALLDVVARNSTTIAIPSIDWIDEKSMALIANKSLSYIGAYDWDLNFGWWYRSSMKKKYANLLEPFDTPAMAGGLFAINRTFFERLGWYDDGFNIYGIENIELSMKSWMCGGKMVTVPCSRVGHIQKVGHPYLHNEKKDVVRANSIRLAEVWMDEYKAVIFDIYGIPHYLEEEFGSVASRKAIRESANCKPFRYYLENAFPEMHNPLVSGAFRGEVKSVLLGNDTCLEYSSEFLGMARCDGEQTTQYWAHNYYQEINSYKHCLDYTGASLGVFGCHRSRGNQAWRVLTNTGQLQSIKHDQCLAVNTSTNVTLTMQQCDPTSVAQKWSVTFFELDVSPAQPVAALNTASSSSVVCSCCQLFTMRGNVKKNFVMVVSIAVLLVYLFLTLFYNGGRGRYDNVLKRLALRERSNVSEGLLPVEEINTTTIAATSDGTTVFKYVYTTLGLDPRFPVPPGDMGVSVEIDTNDTDVTDLVNQGMIHQGLNQFSSDLMSVRRRLPEIRDPWCREPGRYRADLPPTSIVIVFYNEAWSVLVRTVHSILDRSPPNLVSEIVLVDDFSFMPHLKAQLEEYFATYPKVRIVRAPKRLGLIRARMLGGKSTKTDLITFLDAHVEVTVGWLEALIQPVVESWTTIAIPTIDWIDENNMKYRDDKAPTFVGAYDWDLNFGWWGRWSQKKQNENKMEPFDTPAMAGGLFAINRTFFERIGWYDDGFDIYGIENIELSVKSWMCGGKMVTVPCSRVGHIQKTGHPYLYKQPKDVVRANSIRLAEVWMDEYKRIIFDIYGIPHYLEEEFGSVATRKAIRESAKCKPFSYYLENAFPEMHNPLVPGAFRGEVHNMALGNGSCLTYRAHDRFLGMAPCDHLEKDQYWTHNYYQELNSYRNCIDAVGTVVEVYQCHRSRGNQAWKVLVESQQILSVSRNLCLALNLQTKTTLLLEKCDATKPSQQWNVSYIELDSITIRTHITPQHLPGHLGESVKWDQSDREITGFVETSIKQYGFNEYASSLIPTKRVLPDLRLPECVTNTRSNRILAKTSIVIVFYNEPWSVLLRTVHSVLDNSPSDLVEEVLLVDDCSYLPFLKTALDEYFKTYNNVRIIRAPERLGLINARIFGCKRSTSPVVTFLDAHVECTKGWLEPLLEQIAENEQTISVPLIDRIDHLDMHLITNVSSDLFGAFEWDLNFGWWHRSTFPRRQSQRASEPFEVPAMAGGIFSIARRFFQRLGWYDDQFRVYGMENAELSIKCWLCGGRILTVPCSHVAHIRKSAHPFIDNGHQNVTFVNSIRVAEVWMDEYKQIVFDVNGIPGFSEDLFGSVSDRNALRASAGCKSFKYYLERAYPEMPYPIVPGQFRGEIHNAALGNETCLTVRTSATSTIGMMPCDKRNQTQYWAHNFYQELNSYKRCIDAGSSGTDVTIAACHRMRGAQSWSYDTERLQIKSLSRELCLAVDLASNDGLVKLEPCDERKLAQQWYTSYATTSGPVRKLTPPGDMGVLVRYDASNPVITAEVKRTIVAQGLNEYASDLVSVRRRLPDLRSWCCPKAYGHLFSASLPATSIVIVFYNEAWSVLLRTVHSVLDRSPSHLVKEILLVDDYSNYPYLKTQLEEYFEPFPVVKIIRAKERLGLIRARLMGAKEASADIVTFLDAHVECTEGWLEPLLDVVARDPTNVAIPTIDRINEWNMSLQTNISLLLAGAFEWDLNFGWCERKHLRRKYTDPCEPFETPAMAGGLFTIHKTFFERIGWYDEGFIYGMENIELSIKSWMCGGMMLTVPCSRVGHVEKHSHPYLFDVAMDLTMHNSARLAEVWMDEYKQVVFDVNGLPRYLEERFGSVEERKQVRERANCKPFRYYLQRAFPELRSPAIDGQFRGEVRNVALGRTYCLTVEKAGTRPYMSLCDGLEKTQYWSHSYYQDISSYKVCLDFNGSLLTTAICHRQRGNQGWMYVKETGQIWSMAHTQCLAVGSRANSTLVLKRCNASDQYQQLMEVTHNIRSRSVVPPGDLGTPVQIDLKDNATIAMVQQGLKTFGYNAYASDLMSLRRRLPDVRAAWCREQDLASSRLPPTSIVIVFYNEAWSVLLRTVHSILDRTPDHLIHELILVDDYSTAGERSLALNYELLVQFFYTLMSWCFASAYLKTRLDDYVERFPKVRIVRAPKRLGLIGAKVLGAKTTTASVITFLDAHVECTEGWLEPLLEVIARNATTIAMPTIDQIDGFTMQLKTDFAPQLVGAYRWDLNFGWWGRAAMKKRYPNPYVPFDTPAMAGGLFAIDRAFFERLGWYDDGFEMYGIENIELSMKSWMCGGRMVIVPCSRVAHIRKQSHPYLDSAGKDVIMKNSLRLAEVWMDEYKQVLYDVYGIPRYFPLYFGSVDGRKAVRAGAGCGSFRDYVRNAFPEMMNPLVPGAFRGEVHNAALSRRYCLTHHWSNHSLSMSVCDNREKQQYWTHNFYHELNNYSRCIEIIASKGYRFVVRRCHRDEKTRTQRWQYMVESGQIKSEIVNQCLAFNPHFLPGRHAIVQLFEWRYEDIERECQAYLGPHGFGAVQLSPVNEVRDGTSWADRYEPVSFKLTSRSGNESSLRSAIDACNKAGVRVIVEVVLNHMARADAGSSTTTRGTAGSTVNPATRDYPDAPFSAADFNDQCRIVNPEDPHELRNCWKEDRPDLNLSLLRVRERILSFLNRLLTFGVAGFFVDSALYMWPHDLRAVFDKVQNLTTVGNVFPPGSRPFVCLDLSYHGLSGSELALRARWSDYSDLGMIAQDRFAYDIGDVLLKRKPFHYFVHLGTRLGYVPREKALIYVNNPQLQRLPDADGDLWVVSARNRRAYQIGLAFMLAHRYGTPRITSSYEFANASQGPPSDAQGKIAPVLFDNSGHCRLPWICEHRWPVVRKMVHFRNITNGTAVRAWVDNGQNQIGFCRDRVGFVAFNAEISLSLKANLYTCMMPGVHCDLISATDDGLAADGDCPGATQSTWLIGAQRPETPQPNRQSLSGRLGTR</sequence>
<dbReference type="Pfam" id="PF00535">
    <property type="entry name" value="Glycos_transf_2"/>
    <property type="match status" value="7"/>
</dbReference>